<name>A0A319CSG2_9EURO</name>
<dbReference type="InterPro" id="IPR007219">
    <property type="entry name" value="XnlR_reg_dom"/>
</dbReference>
<dbReference type="Pfam" id="PF04082">
    <property type="entry name" value="Fungal_trans"/>
    <property type="match status" value="1"/>
</dbReference>
<organism evidence="7 8">
    <name type="scientific">Aspergillus ellipticus CBS 707.79</name>
    <dbReference type="NCBI Taxonomy" id="1448320"/>
    <lineage>
        <taxon>Eukaryota</taxon>
        <taxon>Fungi</taxon>
        <taxon>Dikarya</taxon>
        <taxon>Ascomycota</taxon>
        <taxon>Pezizomycotina</taxon>
        <taxon>Eurotiomycetes</taxon>
        <taxon>Eurotiomycetidae</taxon>
        <taxon>Eurotiales</taxon>
        <taxon>Aspergillaceae</taxon>
        <taxon>Aspergillus</taxon>
        <taxon>Aspergillus subgen. Circumdati</taxon>
    </lineage>
</organism>
<dbReference type="STRING" id="1448320.A0A319CSG2"/>
<sequence>LSEGLPCSSLIDSLICLFFNHQQQSQSAFLHHSTLSCMTQNSLLLTAVVASGATLSGVASRQKLGFAIQEIVRVEIICSLDGPSGKKFELWLLQAILCVVETGFWSGDKGKMVDAESMAQSLFRILRRSGAFRRFIDEHPPVIDTDTGEALEMKWQQWVERESLCRLASRAFLFDAHVAFALLMNPHIRYSEMALPLPSTSDLWEASNAGVWKTIYLSRPTLATPSPHLALRDCLRNPFVLAKCAPHQDLRFSLLLLLAAVWAMIWETLHLLAQTDVRPDYSHASLAMRHRDLCEILLAARTLVTDHNLSPCPGIILQLDLLKMHPHICIEEADRVLPLVQHWARESTSRQALWSAGQILLAARSFPAGTLRGVYALAVHHACVCLWAHTVVSQTIFSVDGELGLNQYDITFRTPVILDGAPGTAIQQFLALGDGQPSITTSSGDAIAQNCSWAPITDVQAVVDSFSEVLQQNHNSSASSDDLPFVVQNLVQLMQGLGIA</sequence>
<accession>A0A319CSG2</accession>
<reference evidence="7 8" key="1">
    <citation type="submission" date="2018-02" db="EMBL/GenBank/DDBJ databases">
        <title>The genomes of Aspergillus section Nigri reveals drivers in fungal speciation.</title>
        <authorList>
            <consortium name="DOE Joint Genome Institute"/>
            <person name="Vesth T.C."/>
            <person name="Nybo J."/>
            <person name="Theobald S."/>
            <person name="Brandl J."/>
            <person name="Frisvad J.C."/>
            <person name="Nielsen K.F."/>
            <person name="Lyhne E.K."/>
            <person name="Kogle M.E."/>
            <person name="Kuo A."/>
            <person name="Riley R."/>
            <person name="Clum A."/>
            <person name="Nolan M."/>
            <person name="Lipzen A."/>
            <person name="Salamov A."/>
            <person name="Henrissat B."/>
            <person name="Wiebenga A."/>
            <person name="De vries R.P."/>
            <person name="Grigoriev I.V."/>
            <person name="Mortensen U.H."/>
            <person name="Andersen M.R."/>
            <person name="Baker S.E."/>
        </authorList>
    </citation>
    <scope>NUCLEOTIDE SEQUENCE [LARGE SCALE GENOMIC DNA]</scope>
    <source>
        <strain evidence="7 8">CBS 707.79</strain>
    </source>
</reference>
<dbReference type="Proteomes" id="UP000247810">
    <property type="component" value="Unassembled WGS sequence"/>
</dbReference>
<evidence type="ECO:0000313" key="7">
    <source>
        <dbReference type="EMBL" id="PYH88276.1"/>
    </source>
</evidence>
<evidence type="ECO:0000256" key="5">
    <source>
        <dbReference type="ARBA" id="ARBA00023242"/>
    </source>
</evidence>
<dbReference type="EMBL" id="KZ826109">
    <property type="protein sequence ID" value="PYH88276.1"/>
    <property type="molecule type" value="Genomic_DNA"/>
</dbReference>
<evidence type="ECO:0000256" key="4">
    <source>
        <dbReference type="ARBA" id="ARBA00023163"/>
    </source>
</evidence>
<dbReference type="GO" id="GO:0006351">
    <property type="term" value="P:DNA-templated transcription"/>
    <property type="evidence" value="ECO:0007669"/>
    <property type="project" value="InterPro"/>
</dbReference>
<dbReference type="OrthoDB" id="40579at2759"/>
<evidence type="ECO:0000256" key="1">
    <source>
        <dbReference type="ARBA" id="ARBA00022723"/>
    </source>
</evidence>
<evidence type="ECO:0000259" key="6">
    <source>
        <dbReference type="Pfam" id="PF04082"/>
    </source>
</evidence>
<dbReference type="PANTHER" id="PTHR47660">
    <property type="entry name" value="TRANSCRIPTION FACTOR WITH C2H2 AND ZN(2)-CYS(6) DNA BINDING DOMAIN (EUROFUNG)-RELATED-RELATED"/>
    <property type="match status" value="1"/>
</dbReference>
<feature type="domain" description="Xylanolytic transcriptional activator regulatory" evidence="6">
    <location>
        <begin position="17"/>
        <end position="232"/>
    </location>
</feature>
<dbReference type="PANTHER" id="PTHR47660:SF2">
    <property type="entry name" value="TRANSCRIPTION FACTOR WITH C2H2 AND ZN(2)-CYS(6) DNA BINDING DOMAIN (EUROFUNG)"/>
    <property type="match status" value="1"/>
</dbReference>
<keyword evidence="1" id="KW-0479">Metal-binding</keyword>
<keyword evidence="4" id="KW-0804">Transcription</keyword>
<keyword evidence="5" id="KW-0539">Nucleus</keyword>
<evidence type="ECO:0000256" key="2">
    <source>
        <dbReference type="ARBA" id="ARBA00022833"/>
    </source>
</evidence>
<gene>
    <name evidence="7" type="ORF">BO71DRAFT_284700</name>
</gene>
<keyword evidence="2" id="KW-0862">Zinc</keyword>
<dbReference type="CDD" id="cd12148">
    <property type="entry name" value="fungal_TF_MHR"/>
    <property type="match status" value="1"/>
</dbReference>
<protein>
    <recommendedName>
        <fullName evidence="6">Xylanolytic transcriptional activator regulatory domain-containing protein</fullName>
    </recommendedName>
</protein>
<feature type="non-terminal residue" evidence="7">
    <location>
        <position position="1"/>
    </location>
</feature>
<keyword evidence="3" id="KW-0805">Transcription regulation</keyword>
<dbReference type="VEuPathDB" id="FungiDB:BO71DRAFT_284700"/>
<proteinExistence type="predicted"/>
<evidence type="ECO:0000256" key="3">
    <source>
        <dbReference type="ARBA" id="ARBA00023015"/>
    </source>
</evidence>
<dbReference type="AlphaFoldDB" id="A0A319CSG2"/>
<dbReference type="GO" id="GO:0003677">
    <property type="term" value="F:DNA binding"/>
    <property type="evidence" value="ECO:0007669"/>
    <property type="project" value="InterPro"/>
</dbReference>
<evidence type="ECO:0000313" key="8">
    <source>
        <dbReference type="Proteomes" id="UP000247810"/>
    </source>
</evidence>
<dbReference type="GO" id="GO:0008270">
    <property type="term" value="F:zinc ion binding"/>
    <property type="evidence" value="ECO:0007669"/>
    <property type="project" value="InterPro"/>
</dbReference>
<keyword evidence="8" id="KW-1185">Reference proteome</keyword>
<feature type="non-terminal residue" evidence="7">
    <location>
        <position position="500"/>
    </location>
</feature>